<dbReference type="GO" id="GO:0008758">
    <property type="term" value="F:UDP-2,3-diacylglucosamine hydrolase activity"/>
    <property type="evidence" value="ECO:0007669"/>
    <property type="project" value="TreeGrafter"/>
</dbReference>
<dbReference type="AlphaFoldDB" id="A0A6J4HY25"/>
<gene>
    <name evidence="4" type="ORF">AVDCRST_MAG10-1332</name>
</gene>
<dbReference type="GO" id="GO:0046872">
    <property type="term" value="F:metal ion binding"/>
    <property type="evidence" value="ECO:0007669"/>
    <property type="project" value="UniProtKB-KW"/>
</dbReference>
<dbReference type="InterPro" id="IPR029052">
    <property type="entry name" value="Metallo-depent_PP-like"/>
</dbReference>
<dbReference type="SUPFAM" id="SSF56300">
    <property type="entry name" value="Metallo-dependent phosphatases"/>
    <property type="match status" value="1"/>
</dbReference>
<protein>
    <recommendedName>
        <fullName evidence="3">Calcineurin-like phosphoesterase domain-containing protein</fullName>
    </recommendedName>
</protein>
<dbReference type="InterPro" id="IPR004843">
    <property type="entry name" value="Calcineurin-like_PHP"/>
</dbReference>
<dbReference type="GO" id="GO:0016020">
    <property type="term" value="C:membrane"/>
    <property type="evidence" value="ECO:0007669"/>
    <property type="project" value="GOC"/>
</dbReference>
<keyword evidence="2" id="KW-0378">Hydrolase</keyword>
<dbReference type="Gene3D" id="3.60.21.10">
    <property type="match status" value="1"/>
</dbReference>
<accession>A0A6J4HY25</accession>
<organism evidence="4">
    <name type="scientific">uncultured Acidimicrobiales bacterium</name>
    <dbReference type="NCBI Taxonomy" id="310071"/>
    <lineage>
        <taxon>Bacteria</taxon>
        <taxon>Bacillati</taxon>
        <taxon>Actinomycetota</taxon>
        <taxon>Acidimicrobiia</taxon>
        <taxon>Acidimicrobiales</taxon>
        <taxon>environmental samples</taxon>
    </lineage>
</organism>
<keyword evidence="1" id="KW-0479">Metal-binding</keyword>
<sequence length="243" mass="25722">MAAVGDIHFGQDSAGTLRPHLEDIAEQADVYLLAGDLTRLGDPEEAAVLARELRDLPVPIVAVLGNHDYHSDQEKAVTDVLEGIGVQVLEGTSTVVDVDGTPVGIAGVKGFGSGFAGACGSDFGEPMMKAYVRHTQEAADRLREALDDLARAGVERRVALMHYSPSEGTLRGERLEIYPFLGSYLLGEAVDRAGADLAIHGHAHGGTEKGFTPGGIQVRNVAQPVITRAYNVYCLDCEKESGG</sequence>
<dbReference type="PIRSF" id="PIRSF008292">
    <property type="entry name" value="UCP008292"/>
    <property type="match status" value="1"/>
</dbReference>
<dbReference type="Pfam" id="PF00149">
    <property type="entry name" value="Metallophos"/>
    <property type="match status" value="1"/>
</dbReference>
<name>A0A6J4HY25_9ACTN</name>
<dbReference type="GO" id="GO:0009245">
    <property type="term" value="P:lipid A biosynthetic process"/>
    <property type="evidence" value="ECO:0007669"/>
    <property type="project" value="TreeGrafter"/>
</dbReference>
<evidence type="ECO:0000256" key="1">
    <source>
        <dbReference type="ARBA" id="ARBA00022723"/>
    </source>
</evidence>
<reference evidence="4" key="1">
    <citation type="submission" date="2020-02" db="EMBL/GenBank/DDBJ databases">
        <authorList>
            <person name="Meier V. D."/>
        </authorList>
    </citation>
    <scope>NUCLEOTIDE SEQUENCE</scope>
    <source>
        <strain evidence="4">AVDCRST_MAG10</strain>
    </source>
</reference>
<dbReference type="InterPro" id="IPR051158">
    <property type="entry name" value="Metallophosphoesterase_sf"/>
</dbReference>
<evidence type="ECO:0000259" key="3">
    <source>
        <dbReference type="Pfam" id="PF00149"/>
    </source>
</evidence>
<proteinExistence type="predicted"/>
<dbReference type="PANTHER" id="PTHR31302">
    <property type="entry name" value="TRANSMEMBRANE PROTEIN WITH METALLOPHOSPHOESTERASE DOMAIN-RELATED"/>
    <property type="match status" value="1"/>
</dbReference>
<dbReference type="PANTHER" id="PTHR31302:SF31">
    <property type="entry name" value="PHOSPHODIESTERASE YAEI"/>
    <property type="match status" value="1"/>
</dbReference>
<dbReference type="EMBL" id="CADCTB010000088">
    <property type="protein sequence ID" value="CAA9234335.1"/>
    <property type="molecule type" value="Genomic_DNA"/>
</dbReference>
<dbReference type="InterPro" id="IPR016538">
    <property type="entry name" value="UCP008292"/>
</dbReference>
<feature type="domain" description="Calcineurin-like phosphoesterase" evidence="3">
    <location>
        <begin position="2"/>
        <end position="205"/>
    </location>
</feature>
<evidence type="ECO:0000313" key="4">
    <source>
        <dbReference type="EMBL" id="CAA9234335.1"/>
    </source>
</evidence>
<evidence type="ECO:0000256" key="2">
    <source>
        <dbReference type="ARBA" id="ARBA00022801"/>
    </source>
</evidence>